<dbReference type="PANTHER" id="PTHR45418">
    <property type="entry name" value="CANCER/TESTIS ANTIGEN 55"/>
    <property type="match status" value="1"/>
</dbReference>
<keyword evidence="3" id="KW-0943">RNA-mediated gene silencing</keyword>
<accession>A0A9P3PYV6</accession>
<sequence length="989" mass="110905">MDHNHQTLYVVRGGEHFYHPPPGLPPPVRLSPAAPRHANGYVYDISTVAPSPPWDGAHPVSFRPDPSGWYTPVQTPAHTAPLSSHFMPILSPPPPSAILPPSEQPPQIFEIHDFWKGRFAPFPGFSSRPGLLAAREPPKVKFTQPATKPLAAPRLQLLPPLSFMAVPPVPENSNLSTETSSENQTDEPQTFQLDKYADVFIPQYLKEIQKQPHNLLPLPSVPVYPALSYLQSFLPSNLIEELCKPRALTILSVPPPTGCPPLQIESYHEHWRALLAWELDNVALEKERIVLWKVGVHIAKWADAKFILHVPGIRENYPRLEIGDLVHMREVYDKLQRGSGQAFEGRVVALRKREGVIHLYCPTLRHHILHVLPPNPRTPDGIYTPEDHLPFLFNISFVANARPTFIMETAAATMGEALRAAGPHNLARYWLFPEPEDLCSPLSVYSADRVFRDQDWVDPGLNPEQRLAASSIALYQSPVPYLISGPPGTGKTRTVVETVLQILRLQPEACILLCAPSNPATDTLVLRLRPHLQPHKMLRLNDPNRTFAEVPDKINQYCYVEQDKFALPPWRKLMRYRVVVCSCLDAGMLVAAQCTNTALGQLEEEVADSLHPHRLPKHQVTPHWTHLLIDEAAQGSEPELLIPISVVHARVMAETNSGMNGASPSRTFAPQIVLCGDPQQLGPIVTSEKARTGELDISLLERLFERPLYADHARARSSREVALSPGEVMRFTPFMNLVKNYRSHPAILMPPSAIFYDDSLEPCAANGTITWSGLGNAELPLMFFGHEFQEECVDERATWYNKGEIDKVVEVITSLMQEAEACSPPLRPADIGIMAPWREQVWKLRERLRNQKLSAVDVGTVEDYQGRESRVVIISCVRSSPRFLKEDMAKGLGLVFEKKRMNVAITRAKELLIVVGNGSVLKRDPYWKGFLEFAIRNKLYQGPELELEMNGNYVSRLESRYIDTQALESEEDRGAVIAGGIVRDLLAEN</sequence>
<dbReference type="OrthoDB" id="6513042at2759"/>
<dbReference type="InterPro" id="IPR026122">
    <property type="entry name" value="MOV-10/SDE3_DEXXQ/H-box"/>
</dbReference>
<feature type="compositionally biased region" description="Low complexity" evidence="4">
    <location>
        <begin position="171"/>
        <end position="183"/>
    </location>
</feature>
<dbReference type="InterPro" id="IPR041677">
    <property type="entry name" value="DNA2/NAM7_AAA_11"/>
</dbReference>
<evidence type="ECO:0000256" key="4">
    <source>
        <dbReference type="SAM" id="MobiDB-lite"/>
    </source>
</evidence>
<reference evidence="7" key="1">
    <citation type="submission" date="2022-07" db="EMBL/GenBank/DDBJ databases">
        <title>The genome of Lyophyllum shimeji provides insight into the initial evolution of ectomycorrhizal fungal genome.</title>
        <authorList>
            <person name="Kobayashi Y."/>
            <person name="Shibata T."/>
            <person name="Hirakawa H."/>
            <person name="Shigenobu S."/>
            <person name="Nishiyama T."/>
            <person name="Yamada A."/>
            <person name="Hasebe M."/>
            <person name="Kawaguchi M."/>
        </authorList>
    </citation>
    <scope>NUCLEOTIDE SEQUENCE</scope>
    <source>
        <strain evidence="7">AT787</strain>
    </source>
</reference>
<evidence type="ECO:0000256" key="3">
    <source>
        <dbReference type="ARBA" id="ARBA00023158"/>
    </source>
</evidence>
<dbReference type="EMBL" id="BRPK01000016">
    <property type="protein sequence ID" value="GLB44119.1"/>
    <property type="molecule type" value="Genomic_DNA"/>
</dbReference>
<evidence type="ECO:0000313" key="7">
    <source>
        <dbReference type="EMBL" id="GLB44119.1"/>
    </source>
</evidence>
<dbReference type="Pfam" id="PF13086">
    <property type="entry name" value="AAA_11"/>
    <property type="match status" value="1"/>
</dbReference>
<dbReference type="CDD" id="cd18808">
    <property type="entry name" value="SF1_C_Upf1"/>
    <property type="match status" value="1"/>
</dbReference>
<keyword evidence="8" id="KW-1185">Reference proteome</keyword>
<dbReference type="GO" id="GO:0031047">
    <property type="term" value="P:regulatory ncRNA-mediated gene silencing"/>
    <property type="evidence" value="ECO:0007669"/>
    <property type="project" value="UniProtKB-KW"/>
</dbReference>
<dbReference type="InterPro" id="IPR047187">
    <property type="entry name" value="SF1_C_Upf1"/>
</dbReference>
<name>A0A9P3PYV6_LYOSH</name>
<organism evidence="7 8">
    <name type="scientific">Lyophyllum shimeji</name>
    <name type="common">Hon-shimeji</name>
    <name type="synonym">Tricholoma shimeji</name>
    <dbReference type="NCBI Taxonomy" id="47721"/>
    <lineage>
        <taxon>Eukaryota</taxon>
        <taxon>Fungi</taxon>
        <taxon>Dikarya</taxon>
        <taxon>Basidiomycota</taxon>
        <taxon>Agaricomycotina</taxon>
        <taxon>Agaricomycetes</taxon>
        <taxon>Agaricomycetidae</taxon>
        <taxon>Agaricales</taxon>
        <taxon>Tricholomatineae</taxon>
        <taxon>Lyophyllaceae</taxon>
        <taxon>Lyophyllum</taxon>
    </lineage>
</organism>
<evidence type="ECO:0000256" key="2">
    <source>
        <dbReference type="ARBA" id="ARBA00022490"/>
    </source>
</evidence>
<keyword evidence="2" id="KW-0963">Cytoplasm</keyword>
<dbReference type="Gene3D" id="3.40.50.300">
    <property type="entry name" value="P-loop containing nucleotide triphosphate hydrolases"/>
    <property type="match status" value="2"/>
</dbReference>
<dbReference type="GO" id="GO:0003723">
    <property type="term" value="F:RNA binding"/>
    <property type="evidence" value="ECO:0007669"/>
    <property type="project" value="InterPro"/>
</dbReference>
<evidence type="ECO:0000313" key="8">
    <source>
        <dbReference type="Proteomes" id="UP001063166"/>
    </source>
</evidence>
<dbReference type="InterPro" id="IPR041679">
    <property type="entry name" value="DNA2/NAM7-like_C"/>
</dbReference>
<gene>
    <name evidence="7" type="ORF">LshimejAT787_1600490</name>
</gene>
<feature type="region of interest" description="Disordered" evidence="4">
    <location>
        <begin position="169"/>
        <end position="188"/>
    </location>
</feature>
<feature type="domain" description="DNA2/NAM7 helicase-like C-terminal" evidence="6">
    <location>
        <begin position="734"/>
        <end position="918"/>
    </location>
</feature>
<dbReference type="SUPFAM" id="SSF52540">
    <property type="entry name" value="P-loop containing nucleoside triphosphate hydrolases"/>
    <property type="match status" value="1"/>
</dbReference>
<protein>
    <submittedName>
        <fullName evidence="7">AAA domain containing protein</fullName>
    </submittedName>
</protein>
<comment type="caution">
    <text evidence="7">The sequence shown here is derived from an EMBL/GenBank/DDBJ whole genome shotgun (WGS) entry which is preliminary data.</text>
</comment>
<evidence type="ECO:0000256" key="1">
    <source>
        <dbReference type="ARBA" id="ARBA00004496"/>
    </source>
</evidence>
<dbReference type="Proteomes" id="UP001063166">
    <property type="component" value="Unassembled WGS sequence"/>
</dbReference>
<comment type="subcellular location">
    <subcellularLocation>
        <location evidence="1">Cytoplasm</location>
    </subcellularLocation>
</comment>
<evidence type="ECO:0000259" key="5">
    <source>
        <dbReference type="Pfam" id="PF13086"/>
    </source>
</evidence>
<dbReference type="AlphaFoldDB" id="A0A9P3PYV6"/>
<dbReference type="InterPro" id="IPR027417">
    <property type="entry name" value="P-loop_NTPase"/>
</dbReference>
<dbReference type="GO" id="GO:0005737">
    <property type="term" value="C:cytoplasm"/>
    <property type="evidence" value="ECO:0007669"/>
    <property type="project" value="UniProtKB-SubCell"/>
</dbReference>
<dbReference type="CDD" id="cd18038">
    <property type="entry name" value="DEXXQc_Helz-like"/>
    <property type="match status" value="1"/>
</dbReference>
<evidence type="ECO:0000259" key="6">
    <source>
        <dbReference type="Pfam" id="PF13087"/>
    </source>
</evidence>
<dbReference type="GO" id="GO:0032574">
    <property type="term" value="F:5'-3' RNA helicase activity"/>
    <property type="evidence" value="ECO:0007669"/>
    <property type="project" value="InterPro"/>
</dbReference>
<dbReference type="PANTHER" id="PTHR45418:SF1">
    <property type="entry name" value="CANCER_TESTIS ANTIGEN 55"/>
    <property type="match status" value="1"/>
</dbReference>
<proteinExistence type="predicted"/>
<feature type="domain" description="DNA2/NAM7 helicase helicase" evidence="5">
    <location>
        <begin position="461"/>
        <end position="547"/>
    </location>
</feature>
<dbReference type="Pfam" id="PF13087">
    <property type="entry name" value="AAA_12"/>
    <property type="match status" value="1"/>
</dbReference>